<feature type="domain" description="Protein kinase" evidence="3">
    <location>
        <begin position="692"/>
        <end position="960"/>
    </location>
</feature>
<accession>A0A0F9I545</accession>
<dbReference type="Pfam" id="PF00069">
    <property type="entry name" value="Pkinase"/>
    <property type="match status" value="1"/>
</dbReference>
<dbReference type="SMART" id="SM00220">
    <property type="entry name" value="S_TKc"/>
    <property type="match status" value="1"/>
</dbReference>
<dbReference type="GO" id="GO:0005524">
    <property type="term" value="F:ATP binding"/>
    <property type="evidence" value="ECO:0007669"/>
    <property type="project" value="InterPro"/>
</dbReference>
<feature type="transmembrane region" description="Helical" evidence="2">
    <location>
        <begin position="598"/>
        <end position="621"/>
    </location>
</feature>
<evidence type="ECO:0000259" key="3">
    <source>
        <dbReference type="PROSITE" id="PS50011"/>
    </source>
</evidence>
<dbReference type="EMBL" id="LAZR01013269">
    <property type="protein sequence ID" value="KKM22741.1"/>
    <property type="molecule type" value="Genomic_DNA"/>
</dbReference>
<dbReference type="AlphaFoldDB" id="A0A0F9I545"/>
<dbReference type="InterPro" id="IPR011009">
    <property type="entry name" value="Kinase-like_dom_sf"/>
</dbReference>
<keyword evidence="2" id="KW-0812">Transmembrane</keyword>
<feature type="region of interest" description="Disordered" evidence="1">
    <location>
        <begin position="554"/>
        <end position="592"/>
    </location>
</feature>
<feature type="non-terminal residue" evidence="4">
    <location>
        <position position="1"/>
    </location>
</feature>
<sequence>IAQPVPALLPKTPIFGSEFNEGKSSLDTAKDFTNYLGRVHKKYSGMDTANIENLVNRLLKEQDQTFMNFVREETSLRDTFYNRFVQAKTPLGEVLQELQSSQESPNRKLLSKEIFRQAEKEAGELTKKEVALASEKGDRKVSNEVSHLLKRQTSNNVTKIGSEFQVNTYTDNDQQDPSVASLSTGKFVVTWQSYEQDGSGWGVYGQIFNVDGTKNGSEFRVNTYITNQQKNPSAASLSNGEFVVVWQSWTQDGDLDGIYGQIFNTNGTKKGLEFQINTWVNNSQEEPSVASFDDGKFVVVWQGRGGQDGDLIGVFGQIFNADGTKSGSEFQVNTYTLNHQYESSVASLSTGKFVVTWTSLYQDGDQGGVYGQILNADGTKSGSEFQINTYTTDAQQFPSVTSLSNNKFVVTWQDGGQDGSFAGIFGQIFNSDGTKSGIEFQVNTYTIDSQMIPSVASLSNGKFVVTWTSLNQDGDLYGVYGQAFNAAGTKSGPEFQINTHTTDNQYRSSVATLGNDKFVVTWQSQYQDGSDYGIYGQIFEAIIPTSSSISSTTSSTSSSTSSSLLPSSTSSNNLSTKNVQSLSNSGNPYSTSSNNKRLITWLAVSIIGCLGSSSLLGYLYLRKRRSSDYSKASSLESIRVDSTITFELEPTIKRYHKEIGGEYFQLSKIDKFEAEDIYKQTGYLIVIPEGKRVIKHVVGKGHFGAIKVAQRIKDHEFVASKKVKGKDNMRVSEQEAQMQREAAGENILPIYNTVTLEDALFHFMPLAGYGNGETVQKQLSSIKNPNLVAEIIKFIAKDVLTGLKTIHEKGIYHLDIKPDNIVFSEDGTAYITDFGCAKKSADSKISAKALGNTHYFSPERFAAKKEGKMFDSQKADIWAAGLTLLEIYKNQSPIELLKMSRDLSKRITESSEGFFQEKLDQIEELKTAKEGTIWWVIKGLLDPNEKTRLTVNKALEAPCFKGLSKDIRFKLFQDIRVQNLIETTDTDKKIDMGNYNLVNLLAVLREEGRISEMQELIEDYEISQERVTPEMVRSGKNQDYRFSPEFS</sequence>
<evidence type="ECO:0000313" key="4">
    <source>
        <dbReference type="EMBL" id="KKM22741.1"/>
    </source>
</evidence>
<keyword evidence="2" id="KW-1133">Transmembrane helix</keyword>
<dbReference type="InterPro" id="IPR008271">
    <property type="entry name" value="Ser/Thr_kinase_AS"/>
</dbReference>
<dbReference type="PANTHER" id="PTHR44167">
    <property type="entry name" value="OVARIAN-SPECIFIC SERINE/THREONINE-PROTEIN KINASE LOK-RELATED"/>
    <property type="match status" value="1"/>
</dbReference>
<dbReference type="InterPro" id="IPR000719">
    <property type="entry name" value="Prot_kinase_dom"/>
</dbReference>
<keyword evidence="2" id="KW-0472">Membrane</keyword>
<evidence type="ECO:0000256" key="2">
    <source>
        <dbReference type="SAM" id="Phobius"/>
    </source>
</evidence>
<reference evidence="4" key="1">
    <citation type="journal article" date="2015" name="Nature">
        <title>Complex archaea that bridge the gap between prokaryotes and eukaryotes.</title>
        <authorList>
            <person name="Spang A."/>
            <person name="Saw J.H."/>
            <person name="Jorgensen S.L."/>
            <person name="Zaremba-Niedzwiedzka K."/>
            <person name="Martijn J."/>
            <person name="Lind A.E."/>
            <person name="van Eijk R."/>
            <person name="Schleper C."/>
            <person name="Guy L."/>
            <person name="Ettema T.J."/>
        </authorList>
    </citation>
    <scope>NUCLEOTIDE SEQUENCE</scope>
</reference>
<dbReference type="Gene3D" id="1.10.510.10">
    <property type="entry name" value="Transferase(Phosphotransferase) domain 1"/>
    <property type="match status" value="1"/>
</dbReference>
<feature type="compositionally biased region" description="Polar residues" evidence="1">
    <location>
        <begin position="577"/>
        <end position="592"/>
    </location>
</feature>
<dbReference type="PROSITE" id="PS00108">
    <property type="entry name" value="PROTEIN_KINASE_ST"/>
    <property type="match status" value="1"/>
</dbReference>
<name>A0A0F9I545_9ZZZZ</name>
<dbReference type="PROSITE" id="PS50011">
    <property type="entry name" value="PROTEIN_KINASE_DOM"/>
    <property type="match status" value="1"/>
</dbReference>
<evidence type="ECO:0000256" key="1">
    <source>
        <dbReference type="SAM" id="MobiDB-lite"/>
    </source>
</evidence>
<dbReference type="SUPFAM" id="SSF56112">
    <property type="entry name" value="Protein kinase-like (PK-like)"/>
    <property type="match status" value="1"/>
</dbReference>
<protein>
    <recommendedName>
        <fullName evidence="3">Protein kinase domain-containing protein</fullName>
    </recommendedName>
</protein>
<dbReference type="PANTHER" id="PTHR44167:SF30">
    <property type="entry name" value="PHOSPHORYLASE KINASE"/>
    <property type="match status" value="1"/>
</dbReference>
<gene>
    <name evidence="4" type="ORF">LCGC14_1622220</name>
</gene>
<dbReference type="GO" id="GO:0005634">
    <property type="term" value="C:nucleus"/>
    <property type="evidence" value="ECO:0007669"/>
    <property type="project" value="TreeGrafter"/>
</dbReference>
<dbReference type="CDD" id="cd00180">
    <property type="entry name" value="PKc"/>
    <property type="match status" value="1"/>
</dbReference>
<proteinExistence type="predicted"/>
<dbReference type="GO" id="GO:0004674">
    <property type="term" value="F:protein serine/threonine kinase activity"/>
    <property type="evidence" value="ECO:0007669"/>
    <property type="project" value="TreeGrafter"/>
</dbReference>
<comment type="caution">
    <text evidence="4">The sequence shown here is derived from an EMBL/GenBank/DDBJ whole genome shotgun (WGS) entry which is preliminary data.</text>
</comment>
<organism evidence="4">
    <name type="scientific">marine sediment metagenome</name>
    <dbReference type="NCBI Taxonomy" id="412755"/>
    <lineage>
        <taxon>unclassified sequences</taxon>
        <taxon>metagenomes</taxon>
        <taxon>ecological metagenomes</taxon>
    </lineage>
</organism>
<feature type="compositionally biased region" description="Low complexity" evidence="1">
    <location>
        <begin position="554"/>
        <end position="576"/>
    </location>
</feature>
<dbReference type="GO" id="GO:0044773">
    <property type="term" value="P:mitotic DNA damage checkpoint signaling"/>
    <property type="evidence" value="ECO:0007669"/>
    <property type="project" value="TreeGrafter"/>
</dbReference>